<keyword evidence="11" id="KW-1185">Reference proteome</keyword>
<keyword evidence="4" id="KW-1003">Cell membrane</keyword>
<organism evidence="10 11">
    <name type="scientific">Streptomyces kaempferi</name>
    <dbReference type="NCBI Taxonomy" id="333725"/>
    <lineage>
        <taxon>Bacteria</taxon>
        <taxon>Bacillati</taxon>
        <taxon>Actinomycetota</taxon>
        <taxon>Actinomycetes</taxon>
        <taxon>Kitasatosporales</taxon>
        <taxon>Streptomycetaceae</taxon>
        <taxon>Streptomyces</taxon>
    </lineage>
</organism>
<dbReference type="Pfam" id="PF03600">
    <property type="entry name" value="CitMHS"/>
    <property type="match status" value="1"/>
</dbReference>
<feature type="transmembrane region" description="Helical" evidence="8">
    <location>
        <begin position="228"/>
        <end position="249"/>
    </location>
</feature>
<dbReference type="RefSeq" id="WP_381330533.1">
    <property type="nucleotide sequence ID" value="NZ_JBHTMM010000095.1"/>
</dbReference>
<evidence type="ECO:0000256" key="3">
    <source>
        <dbReference type="ARBA" id="ARBA00022448"/>
    </source>
</evidence>
<dbReference type="Proteomes" id="UP001597058">
    <property type="component" value="Unassembled WGS sequence"/>
</dbReference>
<comment type="caution">
    <text evidence="10">The sequence shown here is derived from an EMBL/GenBank/DDBJ whole genome shotgun (WGS) entry which is preliminary data.</text>
</comment>
<dbReference type="InterPro" id="IPR051475">
    <property type="entry name" value="Diverse_Ion_Transporter"/>
</dbReference>
<feature type="transmembrane region" description="Helical" evidence="8">
    <location>
        <begin position="6"/>
        <end position="22"/>
    </location>
</feature>
<dbReference type="PRINTS" id="PR00758">
    <property type="entry name" value="ARSENICPUMP"/>
</dbReference>
<feature type="transmembrane region" description="Helical" evidence="8">
    <location>
        <begin position="29"/>
        <end position="51"/>
    </location>
</feature>
<gene>
    <name evidence="10" type="ORF">ACFQ5X_39685</name>
</gene>
<feature type="transmembrane region" description="Helical" evidence="8">
    <location>
        <begin position="96"/>
        <end position="114"/>
    </location>
</feature>
<evidence type="ECO:0000256" key="6">
    <source>
        <dbReference type="ARBA" id="ARBA00022989"/>
    </source>
</evidence>
<evidence type="ECO:0000256" key="8">
    <source>
        <dbReference type="SAM" id="Phobius"/>
    </source>
</evidence>
<dbReference type="PANTHER" id="PTHR43568:SF1">
    <property type="entry name" value="P PROTEIN"/>
    <property type="match status" value="1"/>
</dbReference>
<evidence type="ECO:0000313" key="11">
    <source>
        <dbReference type="Proteomes" id="UP001597058"/>
    </source>
</evidence>
<evidence type="ECO:0000256" key="7">
    <source>
        <dbReference type="ARBA" id="ARBA00023136"/>
    </source>
</evidence>
<feature type="transmembrane region" description="Helical" evidence="8">
    <location>
        <begin position="363"/>
        <end position="393"/>
    </location>
</feature>
<sequence length="432" mass="45710">MNDWHSWAAIAVFVGAYALIISEKIHRVAVALGGAGLMLAIGATDDVSAFYSEDSGIDWNVIFLLMGMMMIVGVLKKTGMFEYLAIWSVKKAKARPFRVMAMLVVITAVASALLDNVTTVLLVAPVTLLVCERLALPAAPFLIAEVFASNIGGTATLVGDPPNIIIASRAGLTFNDFLVHLAPLATVLVVVLVALCRVMFRKSFVYDEDRAAEIMALEEREAIKDPRLLVQGLLVLALVVAGFVLHPVLHYEPSIVALLGAGLLVAVSTAETSDVLSEVEWPTLAFFAGLFIMIGGLIDTGVIDEVSKALADAIGTNELGGSLTLLGASAVLSGVVDNIPYVATMAPITSDLVHNMGGGSDHVMWWALALGADLGGNATAIGASANVVVLGIAERNRQPITFWEFTKYGIVVTAVTVVISLGYVWLRYFALA</sequence>
<feature type="transmembrane region" description="Helical" evidence="8">
    <location>
        <begin position="57"/>
        <end position="75"/>
    </location>
</feature>
<accession>A0ABW3XQT1</accession>
<feature type="domain" description="Citrate transporter-like" evidence="9">
    <location>
        <begin position="17"/>
        <end position="371"/>
    </location>
</feature>
<dbReference type="EMBL" id="JBHTMM010000095">
    <property type="protein sequence ID" value="MFD1311907.1"/>
    <property type="molecule type" value="Genomic_DNA"/>
</dbReference>
<evidence type="ECO:0000256" key="1">
    <source>
        <dbReference type="ARBA" id="ARBA00004651"/>
    </source>
</evidence>
<protein>
    <submittedName>
        <fullName evidence="10">SLC13 family permease</fullName>
    </submittedName>
</protein>
<evidence type="ECO:0000256" key="5">
    <source>
        <dbReference type="ARBA" id="ARBA00022692"/>
    </source>
</evidence>
<proteinExistence type="inferred from homology"/>
<evidence type="ECO:0000313" key="10">
    <source>
        <dbReference type="EMBL" id="MFD1311907.1"/>
    </source>
</evidence>
<keyword evidence="5 8" id="KW-0812">Transmembrane</keyword>
<feature type="transmembrane region" description="Helical" evidence="8">
    <location>
        <begin position="177"/>
        <end position="200"/>
    </location>
</feature>
<reference evidence="11" key="1">
    <citation type="journal article" date="2019" name="Int. J. Syst. Evol. Microbiol.">
        <title>The Global Catalogue of Microorganisms (GCM) 10K type strain sequencing project: providing services to taxonomists for standard genome sequencing and annotation.</title>
        <authorList>
            <consortium name="The Broad Institute Genomics Platform"/>
            <consortium name="The Broad Institute Genome Sequencing Center for Infectious Disease"/>
            <person name="Wu L."/>
            <person name="Ma J."/>
        </authorList>
    </citation>
    <scope>NUCLEOTIDE SEQUENCE [LARGE SCALE GENOMIC DNA]</scope>
    <source>
        <strain evidence="11">CGMCC 4.7020</strain>
    </source>
</reference>
<keyword evidence="6 8" id="KW-1133">Transmembrane helix</keyword>
<comment type="similarity">
    <text evidence="2">Belongs to the CitM (TC 2.A.11) transporter family.</text>
</comment>
<feature type="transmembrane region" description="Helical" evidence="8">
    <location>
        <begin position="405"/>
        <end position="426"/>
    </location>
</feature>
<dbReference type="InterPro" id="IPR000802">
    <property type="entry name" value="Arsenical_pump_ArsB"/>
</dbReference>
<keyword evidence="7 8" id="KW-0472">Membrane</keyword>
<keyword evidence="3" id="KW-0813">Transport</keyword>
<evidence type="ECO:0000256" key="4">
    <source>
        <dbReference type="ARBA" id="ARBA00022475"/>
    </source>
</evidence>
<comment type="subcellular location">
    <subcellularLocation>
        <location evidence="1">Cell membrane</location>
        <topology evidence="1">Multi-pass membrane protein</topology>
    </subcellularLocation>
</comment>
<evidence type="ECO:0000256" key="2">
    <source>
        <dbReference type="ARBA" id="ARBA00009843"/>
    </source>
</evidence>
<dbReference type="InterPro" id="IPR004680">
    <property type="entry name" value="Cit_transptr-like_dom"/>
</dbReference>
<dbReference type="CDD" id="cd01116">
    <property type="entry name" value="P_permease"/>
    <property type="match status" value="1"/>
</dbReference>
<name>A0ABW3XQT1_9ACTN</name>
<dbReference type="PANTHER" id="PTHR43568">
    <property type="entry name" value="P PROTEIN"/>
    <property type="match status" value="1"/>
</dbReference>
<evidence type="ECO:0000259" key="9">
    <source>
        <dbReference type="Pfam" id="PF03600"/>
    </source>
</evidence>
<feature type="transmembrane region" description="Helical" evidence="8">
    <location>
        <begin position="284"/>
        <end position="303"/>
    </location>
</feature>